<dbReference type="SUPFAM" id="SSF53328">
    <property type="entry name" value="Formyltransferase"/>
    <property type="match status" value="1"/>
</dbReference>
<protein>
    <recommendedName>
        <fullName evidence="6">Phosphoribosylglycinamide formyltransferase</fullName>
        <ecNumber evidence="6">2.1.2.2</ecNumber>
    </recommendedName>
    <alternativeName>
        <fullName evidence="6">5'-phosphoribosylglycinamide transformylase</fullName>
    </alternativeName>
    <alternativeName>
        <fullName evidence="6">GAR transformylase</fullName>
        <shortName evidence="6">GART</shortName>
    </alternativeName>
</protein>
<dbReference type="InterPro" id="IPR001555">
    <property type="entry name" value="GART_AS"/>
</dbReference>
<evidence type="ECO:0000256" key="6">
    <source>
        <dbReference type="HAMAP-Rule" id="MF_01930"/>
    </source>
</evidence>
<organism evidence="8 9">
    <name type="scientific">Robiginitalea marina</name>
    <dbReference type="NCBI Taxonomy" id="2954105"/>
    <lineage>
        <taxon>Bacteria</taxon>
        <taxon>Pseudomonadati</taxon>
        <taxon>Bacteroidota</taxon>
        <taxon>Flavobacteriia</taxon>
        <taxon>Flavobacteriales</taxon>
        <taxon>Flavobacteriaceae</taxon>
        <taxon>Robiginitalea</taxon>
    </lineage>
</organism>
<comment type="function">
    <text evidence="6">Catalyzes the transfer of a formyl group from 10-formyltetrahydrofolate to 5-phospho-ribosyl-glycinamide (GAR), producing 5-phospho-ribosyl-N-formylglycinamide (FGAR) and tetrahydrofolate.</text>
</comment>
<proteinExistence type="inferred from homology"/>
<dbReference type="EMBL" id="JAMXIB010000004">
    <property type="protein sequence ID" value="MCO5724407.1"/>
    <property type="molecule type" value="Genomic_DNA"/>
</dbReference>
<comment type="catalytic activity">
    <reaction evidence="5 6">
        <text>N(1)-(5-phospho-beta-D-ribosyl)glycinamide + (6R)-10-formyltetrahydrofolate = N(2)-formyl-N(1)-(5-phospho-beta-D-ribosyl)glycinamide + (6S)-5,6,7,8-tetrahydrofolate + H(+)</text>
        <dbReference type="Rhea" id="RHEA:15053"/>
        <dbReference type="ChEBI" id="CHEBI:15378"/>
        <dbReference type="ChEBI" id="CHEBI:57453"/>
        <dbReference type="ChEBI" id="CHEBI:143788"/>
        <dbReference type="ChEBI" id="CHEBI:147286"/>
        <dbReference type="ChEBI" id="CHEBI:195366"/>
        <dbReference type="EC" id="2.1.2.2"/>
    </reaction>
</comment>
<sequence length="191" mass="21191">MDNPKNLVLFASGSGSNVENIHLYFQHDPKVRIAGVFCNNPGAGVVERCARLGLPLFCFNRAAWQEGQGLMALLHALSPDLIVLAGFLWKIPAPMVEAYPHKIINIHPALLPKFGGKGMYGMHVHRAVLEEGESRSGITIHYVNEAYDKGAIVLQKEVDISREETPESLAQKIHTLEYEYFPKTIASLLFP</sequence>
<dbReference type="HAMAP" id="MF_01930">
    <property type="entry name" value="PurN"/>
    <property type="match status" value="1"/>
</dbReference>
<dbReference type="Gene3D" id="3.40.50.170">
    <property type="entry name" value="Formyl transferase, N-terminal domain"/>
    <property type="match status" value="1"/>
</dbReference>
<feature type="binding site" evidence="6">
    <location>
        <position position="105"/>
    </location>
    <ligand>
        <name>(6R)-10-formyltetrahydrofolate</name>
        <dbReference type="ChEBI" id="CHEBI:195366"/>
    </ligand>
</feature>
<evidence type="ECO:0000256" key="5">
    <source>
        <dbReference type="ARBA" id="ARBA00047664"/>
    </source>
</evidence>
<dbReference type="PANTHER" id="PTHR43369">
    <property type="entry name" value="PHOSPHORIBOSYLGLYCINAMIDE FORMYLTRANSFERASE"/>
    <property type="match status" value="1"/>
</dbReference>
<dbReference type="RefSeq" id="WP_252740788.1">
    <property type="nucleotide sequence ID" value="NZ_JAMXIB010000004.1"/>
</dbReference>
<feature type="site" description="Raises pKa of active site His" evidence="6">
    <location>
        <position position="148"/>
    </location>
</feature>
<gene>
    <name evidence="6" type="primary">purN</name>
    <name evidence="8" type="ORF">NG653_06045</name>
</gene>
<dbReference type="Pfam" id="PF00551">
    <property type="entry name" value="Formyl_trans_N"/>
    <property type="match status" value="1"/>
</dbReference>
<reference evidence="8 9" key="1">
    <citation type="submission" date="2022-06" db="EMBL/GenBank/DDBJ databases">
        <authorList>
            <person name="Xuan X."/>
        </authorList>
    </citation>
    <scope>NUCLEOTIDE SEQUENCE [LARGE SCALE GENOMIC DNA]</scope>
    <source>
        <strain evidence="8 9">2V75</strain>
    </source>
</reference>
<evidence type="ECO:0000256" key="4">
    <source>
        <dbReference type="ARBA" id="ARBA00038440"/>
    </source>
</evidence>
<feature type="binding site" evidence="6">
    <location>
        <begin position="15"/>
        <end position="17"/>
    </location>
    <ligand>
        <name>N(1)-(5-phospho-beta-D-ribosyl)glycinamide</name>
        <dbReference type="ChEBI" id="CHEBI:143788"/>
    </ligand>
</feature>
<comment type="caution">
    <text evidence="8">The sequence shown here is derived from an EMBL/GenBank/DDBJ whole genome shotgun (WGS) entry which is preliminary data.</text>
</comment>
<dbReference type="PROSITE" id="PS00373">
    <property type="entry name" value="GART"/>
    <property type="match status" value="1"/>
</dbReference>
<feature type="active site" description="Proton donor" evidence="6">
    <location>
        <position position="107"/>
    </location>
</feature>
<dbReference type="InterPro" id="IPR002376">
    <property type="entry name" value="Formyl_transf_N"/>
</dbReference>
<accession>A0ABT1AXR1</accession>
<evidence type="ECO:0000256" key="1">
    <source>
        <dbReference type="ARBA" id="ARBA00005054"/>
    </source>
</evidence>
<comment type="caution">
    <text evidence="6">Lacks conserved residue(s) required for the propagation of feature annotation.</text>
</comment>
<keyword evidence="9" id="KW-1185">Reference proteome</keyword>
<dbReference type="EC" id="2.1.2.2" evidence="6"/>
<evidence type="ECO:0000256" key="2">
    <source>
        <dbReference type="ARBA" id="ARBA00022679"/>
    </source>
</evidence>
<dbReference type="PANTHER" id="PTHR43369:SF2">
    <property type="entry name" value="PHOSPHORIBOSYLGLYCINAMIDE FORMYLTRANSFERASE"/>
    <property type="match status" value="1"/>
</dbReference>
<name>A0ABT1AXR1_9FLAO</name>
<dbReference type="Proteomes" id="UP001206312">
    <property type="component" value="Unassembled WGS sequence"/>
</dbReference>
<keyword evidence="3 6" id="KW-0658">Purine biosynthesis</keyword>
<dbReference type="InterPro" id="IPR036477">
    <property type="entry name" value="Formyl_transf_N_sf"/>
</dbReference>
<dbReference type="CDD" id="cd08645">
    <property type="entry name" value="FMT_core_GART"/>
    <property type="match status" value="1"/>
</dbReference>
<feature type="domain" description="Formyl transferase N-terminal" evidence="7">
    <location>
        <begin position="5"/>
        <end position="185"/>
    </location>
</feature>
<evidence type="ECO:0000259" key="7">
    <source>
        <dbReference type="Pfam" id="PF00551"/>
    </source>
</evidence>
<keyword evidence="2 6" id="KW-0808">Transferase</keyword>
<evidence type="ECO:0000313" key="8">
    <source>
        <dbReference type="EMBL" id="MCO5724407.1"/>
    </source>
</evidence>
<feature type="binding site" evidence="6">
    <location>
        <position position="61"/>
    </location>
    <ligand>
        <name>(6R)-10-formyltetrahydrofolate</name>
        <dbReference type="ChEBI" id="CHEBI:195366"/>
    </ligand>
</feature>
<evidence type="ECO:0000256" key="3">
    <source>
        <dbReference type="ARBA" id="ARBA00022755"/>
    </source>
</evidence>
<evidence type="ECO:0000313" key="9">
    <source>
        <dbReference type="Proteomes" id="UP001206312"/>
    </source>
</evidence>
<dbReference type="InterPro" id="IPR004607">
    <property type="entry name" value="GART"/>
</dbReference>
<comment type="similarity">
    <text evidence="4 6">Belongs to the GART family.</text>
</comment>
<comment type="pathway">
    <text evidence="1 6">Purine metabolism; IMP biosynthesis via de novo pathway; N(2)-formyl-N(1)-(5-phospho-D-ribosyl)glycinamide from N(1)-(5-phospho-D-ribosyl)glycinamide (10-formyl THF route): step 1/1.</text>
</comment>